<dbReference type="CDD" id="cd13858">
    <property type="entry name" value="CuRO_1_tcLCC2_insect_like"/>
    <property type="match status" value="1"/>
</dbReference>
<dbReference type="GO" id="GO:0006826">
    <property type="term" value="P:iron ion transport"/>
    <property type="evidence" value="ECO:0007669"/>
    <property type="project" value="TreeGrafter"/>
</dbReference>
<dbReference type="GO" id="GO:0016491">
    <property type="term" value="F:oxidoreductase activity"/>
    <property type="evidence" value="ECO:0007669"/>
    <property type="project" value="UniProtKB-KW"/>
</dbReference>
<evidence type="ECO:0000259" key="7">
    <source>
        <dbReference type="Pfam" id="PF07732"/>
    </source>
</evidence>
<reference evidence="8" key="1">
    <citation type="submission" date="2022-01" db="EMBL/GenBank/DDBJ databases">
        <authorList>
            <person name="King R."/>
        </authorList>
    </citation>
    <scope>NUCLEOTIDE SEQUENCE</scope>
</reference>
<dbReference type="PROSITE" id="PS00080">
    <property type="entry name" value="MULTICOPPER_OXIDASE2"/>
    <property type="match status" value="1"/>
</dbReference>
<organism evidence="8 9">
    <name type="scientific">Nezara viridula</name>
    <name type="common">Southern green stink bug</name>
    <name type="synonym">Cimex viridulus</name>
    <dbReference type="NCBI Taxonomy" id="85310"/>
    <lineage>
        <taxon>Eukaryota</taxon>
        <taxon>Metazoa</taxon>
        <taxon>Ecdysozoa</taxon>
        <taxon>Arthropoda</taxon>
        <taxon>Hexapoda</taxon>
        <taxon>Insecta</taxon>
        <taxon>Pterygota</taxon>
        <taxon>Neoptera</taxon>
        <taxon>Paraneoptera</taxon>
        <taxon>Hemiptera</taxon>
        <taxon>Heteroptera</taxon>
        <taxon>Panheteroptera</taxon>
        <taxon>Pentatomomorpha</taxon>
        <taxon>Pentatomoidea</taxon>
        <taxon>Pentatomidae</taxon>
        <taxon>Pentatominae</taxon>
        <taxon>Nezara</taxon>
    </lineage>
</organism>
<comment type="similarity">
    <text evidence="1">Belongs to the multicopper oxidase family.</text>
</comment>
<dbReference type="Gene3D" id="2.60.40.420">
    <property type="entry name" value="Cupredoxins - blue copper proteins"/>
    <property type="match status" value="3"/>
</dbReference>
<keyword evidence="2" id="KW-0479">Metal-binding</keyword>
<feature type="chain" id="PRO_5040190088" evidence="4">
    <location>
        <begin position="19"/>
        <end position="646"/>
    </location>
</feature>
<dbReference type="InterPro" id="IPR045087">
    <property type="entry name" value="Cu-oxidase_fam"/>
</dbReference>
<dbReference type="PANTHER" id="PTHR11709">
    <property type="entry name" value="MULTI-COPPER OXIDASE"/>
    <property type="match status" value="1"/>
</dbReference>
<accession>A0A9P0MPT1</accession>
<dbReference type="CDD" id="cd13905">
    <property type="entry name" value="CuRO_3_tcLLC2_insect_like"/>
    <property type="match status" value="1"/>
</dbReference>
<evidence type="ECO:0000256" key="3">
    <source>
        <dbReference type="ARBA" id="ARBA00023002"/>
    </source>
</evidence>
<gene>
    <name evidence="8" type="ORF">NEZAVI_LOCUS9573</name>
</gene>
<dbReference type="Pfam" id="PF07732">
    <property type="entry name" value="Cu-oxidase_3"/>
    <property type="match status" value="1"/>
</dbReference>
<keyword evidence="4" id="KW-0732">Signal</keyword>
<feature type="domain" description="Plastocyanin-like" evidence="5">
    <location>
        <begin position="223"/>
        <end position="372"/>
    </location>
</feature>
<name>A0A9P0MPT1_NEZVI</name>
<dbReference type="PROSITE" id="PS00079">
    <property type="entry name" value="MULTICOPPER_OXIDASE1"/>
    <property type="match status" value="1"/>
</dbReference>
<evidence type="ECO:0000313" key="9">
    <source>
        <dbReference type="Proteomes" id="UP001152798"/>
    </source>
</evidence>
<dbReference type="OrthoDB" id="2121828at2759"/>
<dbReference type="InterPro" id="IPR008972">
    <property type="entry name" value="Cupredoxin"/>
</dbReference>
<dbReference type="FunFam" id="2.60.40.420:FF:000045">
    <property type="entry name" value="Laccase 2"/>
    <property type="match status" value="1"/>
</dbReference>
<keyword evidence="3" id="KW-0560">Oxidoreductase</keyword>
<dbReference type="InterPro" id="IPR011707">
    <property type="entry name" value="Cu-oxidase-like_N"/>
</dbReference>
<dbReference type="FunFam" id="2.60.40.420:FF:000031">
    <property type="entry name" value="Laccase-2 isoform A"/>
    <property type="match status" value="1"/>
</dbReference>
<dbReference type="InterPro" id="IPR001117">
    <property type="entry name" value="Cu-oxidase_2nd"/>
</dbReference>
<dbReference type="InterPro" id="IPR002355">
    <property type="entry name" value="Cu_oxidase_Cu_BS"/>
</dbReference>
<dbReference type="AlphaFoldDB" id="A0A9P0MPT1"/>
<dbReference type="Pfam" id="PF00394">
    <property type="entry name" value="Cu-oxidase"/>
    <property type="match status" value="1"/>
</dbReference>
<feature type="domain" description="Plastocyanin-like" evidence="6">
    <location>
        <begin position="490"/>
        <end position="626"/>
    </location>
</feature>
<protein>
    <submittedName>
        <fullName evidence="8">Uncharacterized protein</fullName>
    </submittedName>
</protein>
<sequence>MIPVCQLLLILYVGFVGADSESPSNVSSLSYNYTTSNDSQTIVGAQAILNGFRFCVRRCDGRPRTCYFKLNVQLYSVLGGACRNCAFGTPSDCMRPQCITANGWYRGLITVNRQLPAPPIQVCRGDRIIADVENAMPDATVTIHWHGIRQKGYQYYDGVPYVTQCPIQPGTTFRYNFVVDEAGTFFYHSHTGLQKMDGVSGALIVRDVYDSQSHFYDDDRPDHVMFISDWTNRPAVEYLPGFNHPDISQIPDTFLINGKGMHWANNRSIDLPLAEFMVSRGQRYRFRLIGGTCMSCAVAIRFQGHRVLAITADGNLKFVPRLVDTVILNSADRFDVILEANQYIGTYFIFAESIQERCNGVRQVALLKYQGSNAYVRLPPPTPSRNLGIEFNAVESRCDGSNSNKICIGHLQGLTDAPAIGNQYYAFLFIGFDFYMFDDEDLYSPGTYQHYDEPFMGRRVKALVNNISFTFPPSNMLTQFNEIPRQNLCNSQCYSSNIQKSCSCTNFYNLPFNTVVNVIIYDNGDRVGIPHPYHLHGFNFHVLEQGVFPSTDPQNKQLMLNRMMHQLNNDNVNLRSRPQRDTISVPPLGYVLTRFYTDNPGYWLLHCHFAYHLEAGMAAVFRVGDQSLLPPVPENFPRCGNFLPPP</sequence>
<dbReference type="SUPFAM" id="SSF49503">
    <property type="entry name" value="Cupredoxins"/>
    <property type="match status" value="3"/>
</dbReference>
<dbReference type="Pfam" id="PF07731">
    <property type="entry name" value="Cu-oxidase_2"/>
    <property type="match status" value="1"/>
</dbReference>
<proteinExistence type="inferred from homology"/>
<dbReference type="EMBL" id="OV725080">
    <property type="protein sequence ID" value="CAH1400300.1"/>
    <property type="molecule type" value="Genomic_DNA"/>
</dbReference>
<feature type="signal peptide" evidence="4">
    <location>
        <begin position="1"/>
        <end position="18"/>
    </location>
</feature>
<evidence type="ECO:0000256" key="4">
    <source>
        <dbReference type="SAM" id="SignalP"/>
    </source>
</evidence>
<keyword evidence="9" id="KW-1185">Reference proteome</keyword>
<evidence type="ECO:0000259" key="5">
    <source>
        <dbReference type="Pfam" id="PF00394"/>
    </source>
</evidence>
<dbReference type="GO" id="GO:0005886">
    <property type="term" value="C:plasma membrane"/>
    <property type="evidence" value="ECO:0007669"/>
    <property type="project" value="TreeGrafter"/>
</dbReference>
<evidence type="ECO:0000256" key="1">
    <source>
        <dbReference type="ARBA" id="ARBA00010609"/>
    </source>
</evidence>
<dbReference type="PANTHER" id="PTHR11709:SF232">
    <property type="entry name" value="STRAW, ISOFORM G"/>
    <property type="match status" value="1"/>
</dbReference>
<evidence type="ECO:0000313" key="8">
    <source>
        <dbReference type="EMBL" id="CAH1400300.1"/>
    </source>
</evidence>
<feature type="domain" description="Plastocyanin-like" evidence="7">
    <location>
        <begin position="106"/>
        <end position="207"/>
    </location>
</feature>
<dbReference type="GO" id="GO:0005507">
    <property type="term" value="F:copper ion binding"/>
    <property type="evidence" value="ECO:0007669"/>
    <property type="project" value="InterPro"/>
</dbReference>
<dbReference type="InterPro" id="IPR011706">
    <property type="entry name" value="Cu-oxidase_C"/>
</dbReference>
<evidence type="ECO:0000256" key="2">
    <source>
        <dbReference type="ARBA" id="ARBA00022723"/>
    </source>
</evidence>
<dbReference type="InterPro" id="IPR033138">
    <property type="entry name" value="Cu_oxidase_CS"/>
</dbReference>
<evidence type="ECO:0000259" key="6">
    <source>
        <dbReference type="Pfam" id="PF07731"/>
    </source>
</evidence>
<dbReference type="CDD" id="cd13884">
    <property type="entry name" value="CuRO_2_tcLCC_insect_like"/>
    <property type="match status" value="1"/>
</dbReference>
<dbReference type="Proteomes" id="UP001152798">
    <property type="component" value="Chromosome 4"/>
</dbReference>